<keyword evidence="2" id="KW-0677">Repeat</keyword>
<dbReference type="PANTHER" id="PTHR47941">
    <property type="entry name" value="PENTATRICOPEPTIDE REPEAT-CONTAINING PROTEIN 3, MITOCHONDRIAL"/>
    <property type="match status" value="1"/>
</dbReference>
<evidence type="ECO:0000313" key="4">
    <source>
        <dbReference type="Proteomes" id="UP000189701"/>
    </source>
</evidence>
<feature type="repeat" description="PPR" evidence="3">
    <location>
        <begin position="143"/>
        <end position="177"/>
    </location>
</feature>
<dbReference type="RefSeq" id="XP_009770109.1">
    <property type="nucleotide sequence ID" value="XM_009771807.1"/>
</dbReference>
<dbReference type="AlphaFoldDB" id="A0A1U7W637"/>
<reference evidence="4" key="1">
    <citation type="journal article" date="2013" name="Genome Biol.">
        <title>Reference genomes and transcriptomes of Nicotiana sylvestris and Nicotiana tomentosiformis.</title>
        <authorList>
            <person name="Sierro N."/>
            <person name="Battey J.N."/>
            <person name="Ouadi S."/>
            <person name="Bovet L."/>
            <person name="Goepfert S."/>
            <person name="Bakaher N."/>
            <person name="Peitsch M.C."/>
            <person name="Ivanov N.V."/>
        </authorList>
    </citation>
    <scope>NUCLEOTIDE SEQUENCE [LARGE SCALE GENOMIC DNA]</scope>
</reference>
<proteinExistence type="inferred from homology"/>
<dbReference type="Gene3D" id="1.25.40.10">
    <property type="entry name" value="Tetratricopeptide repeat domain"/>
    <property type="match status" value="1"/>
</dbReference>
<dbReference type="eggNOG" id="KOG4197">
    <property type="taxonomic scope" value="Eukaryota"/>
</dbReference>
<dbReference type="InterPro" id="IPR002885">
    <property type="entry name" value="PPR_rpt"/>
</dbReference>
<dbReference type="Pfam" id="PF13041">
    <property type="entry name" value="PPR_2"/>
    <property type="match status" value="1"/>
</dbReference>
<evidence type="ECO:0000256" key="1">
    <source>
        <dbReference type="ARBA" id="ARBA00007626"/>
    </source>
</evidence>
<organism evidence="4 5">
    <name type="scientific">Nicotiana sylvestris</name>
    <name type="common">Wood tobacco</name>
    <name type="synonym">South American tobacco</name>
    <dbReference type="NCBI Taxonomy" id="4096"/>
    <lineage>
        <taxon>Eukaryota</taxon>
        <taxon>Viridiplantae</taxon>
        <taxon>Streptophyta</taxon>
        <taxon>Embryophyta</taxon>
        <taxon>Tracheophyta</taxon>
        <taxon>Spermatophyta</taxon>
        <taxon>Magnoliopsida</taxon>
        <taxon>eudicotyledons</taxon>
        <taxon>Gunneridae</taxon>
        <taxon>Pentapetalae</taxon>
        <taxon>asterids</taxon>
        <taxon>lamiids</taxon>
        <taxon>Solanales</taxon>
        <taxon>Solanaceae</taxon>
        <taxon>Nicotianoideae</taxon>
        <taxon>Nicotianeae</taxon>
        <taxon>Nicotiana</taxon>
    </lineage>
</organism>
<name>A0A1U7W637_NICSY</name>
<sequence>MARQFEIISKLSGSNGFCCWLFVVALLLQLLFVTTAAVDPLLTLLVLSIPESKLINEAKELYFMIREDKKFPSLSAFNVFLESLNSLRHYKLTLEVFDDVVSWGIRVDRFSYGKAIQSAVKLGDLGKALELLNCMRKDKLSLNEFVYNVVMGGLCKERRVGEARKLFDEMLERRVAPSKVTYNILMDGYCEKGKFEEAFKLRENMKSDNVEPNIVTFNTLLSGLCKLGKMEEPDCVVEGLWICT</sequence>
<protein>
    <submittedName>
        <fullName evidence="5">Pentatricopeptide repeat-containing protein At5g12100, mitochondrial-like</fullName>
    </submittedName>
</protein>
<evidence type="ECO:0000256" key="3">
    <source>
        <dbReference type="PROSITE-ProRule" id="PRU00708"/>
    </source>
</evidence>
<reference evidence="5" key="2">
    <citation type="submission" date="2025-08" db="UniProtKB">
        <authorList>
            <consortium name="RefSeq"/>
        </authorList>
    </citation>
    <scope>IDENTIFICATION</scope>
    <source>
        <tissue evidence="5">Leaf</tissue>
    </source>
</reference>
<dbReference type="PROSITE" id="PS51375">
    <property type="entry name" value="PPR"/>
    <property type="match status" value="2"/>
</dbReference>
<dbReference type="NCBIfam" id="TIGR00756">
    <property type="entry name" value="PPR"/>
    <property type="match status" value="3"/>
</dbReference>
<evidence type="ECO:0000313" key="5">
    <source>
        <dbReference type="RefSeq" id="XP_009770109.1"/>
    </source>
</evidence>
<evidence type="ECO:0000256" key="2">
    <source>
        <dbReference type="ARBA" id="ARBA00022737"/>
    </source>
</evidence>
<keyword evidence="4" id="KW-1185">Reference proteome</keyword>
<feature type="repeat" description="PPR" evidence="3">
    <location>
        <begin position="178"/>
        <end position="212"/>
    </location>
</feature>
<dbReference type="Pfam" id="PF01535">
    <property type="entry name" value="PPR"/>
    <property type="match status" value="2"/>
</dbReference>
<gene>
    <name evidence="5" type="primary">LOC104220848</name>
</gene>
<comment type="similarity">
    <text evidence="1">Belongs to the PPR family. P subfamily.</text>
</comment>
<dbReference type="InterPro" id="IPR011990">
    <property type="entry name" value="TPR-like_helical_dom_sf"/>
</dbReference>
<dbReference type="Proteomes" id="UP000189701">
    <property type="component" value="Unplaced"/>
</dbReference>
<accession>A0A1U7W637</accession>